<dbReference type="EMBL" id="GG681522">
    <property type="protein sequence ID" value="EER04500.1"/>
    <property type="molecule type" value="Genomic_DNA"/>
</dbReference>
<evidence type="ECO:0000256" key="1">
    <source>
        <dbReference type="SAM" id="MobiDB-lite"/>
    </source>
</evidence>
<keyword evidence="3" id="KW-1185">Reference proteome</keyword>
<dbReference type="Proteomes" id="UP000007800">
    <property type="component" value="Unassembled WGS sequence"/>
</dbReference>
<accession>C5LFJ3</accession>
<evidence type="ECO:0000313" key="3">
    <source>
        <dbReference type="Proteomes" id="UP000007800"/>
    </source>
</evidence>
<gene>
    <name evidence="2" type="ORF">Pmar_PMAR018431</name>
</gene>
<dbReference type="RefSeq" id="XP_002772684.1">
    <property type="nucleotide sequence ID" value="XM_002772638.1"/>
</dbReference>
<dbReference type="GeneID" id="9037363"/>
<evidence type="ECO:0000313" key="2">
    <source>
        <dbReference type="EMBL" id="EER04500.1"/>
    </source>
</evidence>
<reference evidence="2 3" key="1">
    <citation type="submission" date="2008-07" db="EMBL/GenBank/DDBJ databases">
        <authorList>
            <person name="El-Sayed N."/>
            <person name="Caler E."/>
            <person name="Inman J."/>
            <person name="Amedeo P."/>
            <person name="Hass B."/>
            <person name="Wortman J."/>
        </authorList>
    </citation>
    <scope>NUCLEOTIDE SEQUENCE [LARGE SCALE GENOMIC DNA]</scope>
    <source>
        <strain evidence="3">ATCC 50983 / TXsc</strain>
    </source>
</reference>
<feature type="non-terminal residue" evidence="2">
    <location>
        <position position="1"/>
    </location>
</feature>
<feature type="region of interest" description="Disordered" evidence="1">
    <location>
        <begin position="26"/>
        <end position="77"/>
    </location>
</feature>
<dbReference type="AlphaFoldDB" id="C5LFJ3"/>
<name>C5LFJ3_PERM5</name>
<feature type="compositionally biased region" description="Low complexity" evidence="1">
    <location>
        <begin position="60"/>
        <end position="70"/>
    </location>
</feature>
<dbReference type="InParanoid" id="C5LFJ3"/>
<protein>
    <submittedName>
        <fullName evidence="2">Uncharacterized protein</fullName>
    </submittedName>
</protein>
<organism evidence="3">
    <name type="scientific">Perkinsus marinus (strain ATCC 50983 / TXsc)</name>
    <dbReference type="NCBI Taxonomy" id="423536"/>
    <lineage>
        <taxon>Eukaryota</taxon>
        <taxon>Sar</taxon>
        <taxon>Alveolata</taxon>
        <taxon>Perkinsozoa</taxon>
        <taxon>Perkinsea</taxon>
        <taxon>Perkinsida</taxon>
        <taxon>Perkinsidae</taxon>
        <taxon>Perkinsus</taxon>
    </lineage>
</organism>
<feature type="non-terminal residue" evidence="2">
    <location>
        <position position="154"/>
    </location>
</feature>
<sequence>AKSKYLSVAGPDMNTTLNDAEVGRYSKVGGSPLAESPMPYKTQRALPSESTLIKSPASAKKLGGRNSSGGRKSKESPVKIVRVSSAFVPSRGSTFLQARGLLNNLTESDPVVSKALADHRESDGLSKEECYELIEKLLSNHEIPVRVKRVTCTQ</sequence>
<proteinExistence type="predicted"/>